<keyword evidence="1" id="KW-0472">Membrane</keyword>
<evidence type="ECO:0000313" key="2">
    <source>
        <dbReference type="EMBL" id="KAF2758310.1"/>
    </source>
</evidence>
<dbReference type="RefSeq" id="XP_033600761.1">
    <property type="nucleotide sequence ID" value="XM_033740974.1"/>
</dbReference>
<feature type="transmembrane region" description="Helical" evidence="1">
    <location>
        <begin position="39"/>
        <end position="57"/>
    </location>
</feature>
<dbReference type="EMBL" id="ML996571">
    <property type="protein sequence ID" value="KAF2758310.1"/>
    <property type="molecule type" value="Genomic_DNA"/>
</dbReference>
<evidence type="ECO:0000313" key="3">
    <source>
        <dbReference type="Proteomes" id="UP000799437"/>
    </source>
</evidence>
<protein>
    <submittedName>
        <fullName evidence="2">Uncharacterized protein</fullName>
    </submittedName>
</protein>
<dbReference type="AlphaFoldDB" id="A0A6A6W8R3"/>
<gene>
    <name evidence="2" type="ORF">EJ05DRAFT_346984</name>
</gene>
<reference evidence="2" key="1">
    <citation type="journal article" date="2020" name="Stud. Mycol.">
        <title>101 Dothideomycetes genomes: a test case for predicting lifestyles and emergence of pathogens.</title>
        <authorList>
            <person name="Haridas S."/>
            <person name="Albert R."/>
            <person name="Binder M."/>
            <person name="Bloem J."/>
            <person name="Labutti K."/>
            <person name="Salamov A."/>
            <person name="Andreopoulos B."/>
            <person name="Baker S."/>
            <person name="Barry K."/>
            <person name="Bills G."/>
            <person name="Bluhm B."/>
            <person name="Cannon C."/>
            <person name="Castanera R."/>
            <person name="Culley D."/>
            <person name="Daum C."/>
            <person name="Ezra D."/>
            <person name="Gonzalez J."/>
            <person name="Henrissat B."/>
            <person name="Kuo A."/>
            <person name="Liang C."/>
            <person name="Lipzen A."/>
            <person name="Lutzoni F."/>
            <person name="Magnuson J."/>
            <person name="Mondo S."/>
            <person name="Nolan M."/>
            <person name="Ohm R."/>
            <person name="Pangilinan J."/>
            <person name="Park H.-J."/>
            <person name="Ramirez L."/>
            <person name="Alfaro M."/>
            <person name="Sun H."/>
            <person name="Tritt A."/>
            <person name="Yoshinaga Y."/>
            <person name="Zwiers L.-H."/>
            <person name="Turgeon B."/>
            <person name="Goodwin S."/>
            <person name="Spatafora J."/>
            <person name="Crous P."/>
            <person name="Grigoriev I."/>
        </authorList>
    </citation>
    <scope>NUCLEOTIDE SEQUENCE</scope>
    <source>
        <strain evidence="2">CBS 121739</strain>
    </source>
</reference>
<keyword evidence="3" id="KW-1185">Reference proteome</keyword>
<sequence length="67" mass="7975">MSPVYWSTCHLFRLPFYLHSTRTLARTPITCDGRKDVDLILYMMAFTIQLNLCYVTCRDPRNCNQRN</sequence>
<name>A0A6A6W8R3_9PEZI</name>
<evidence type="ECO:0000256" key="1">
    <source>
        <dbReference type="SAM" id="Phobius"/>
    </source>
</evidence>
<keyword evidence="1" id="KW-0812">Transmembrane</keyword>
<keyword evidence="1" id="KW-1133">Transmembrane helix</keyword>
<organism evidence="2 3">
    <name type="scientific">Pseudovirgaria hyperparasitica</name>
    <dbReference type="NCBI Taxonomy" id="470096"/>
    <lineage>
        <taxon>Eukaryota</taxon>
        <taxon>Fungi</taxon>
        <taxon>Dikarya</taxon>
        <taxon>Ascomycota</taxon>
        <taxon>Pezizomycotina</taxon>
        <taxon>Dothideomycetes</taxon>
        <taxon>Dothideomycetes incertae sedis</taxon>
        <taxon>Acrospermales</taxon>
        <taxon>Acrospermaceae</taxon>
        <taxon>Pseudovirgaria</taxon>
    </lineage>
</organism>
<proteinExistence type="predicted"/>
<dbReference type="Proteomes" id="UP000799437">
    <property type="component" value="Unassembled WGS sequence"/>
</dbReference>
<dbReference type="GeneID" id="54482028"/>
<accession>A0A6A6W8R3</accession>